<gene>
    <name evidence="2" type="ORF">HYALB_00004706</name>
</gene>
<sequence>MSLLECLLGKSDQGPPIVFVDHQQNRKRLQKPRGIKEGKKDLRSLPRSDMFLPASPHHGMIVLPPQIGYLIDGLPSSHPAQSYSSDILRRSSPYSQNSSNSSSRSNSACRSNSSSISSPRGSLSSAGSYLSHPSKNSTFYCPAREMAVHTPRRAKTPIRFVGQLETKKPTRIDPSRRFAQEYLDLLPPRPFTPCVEEEVVKPRPRSIRKIKCQQSLRDMVKEQQSLSQSPSDCNTLVGSEAPEVDKLQLVDKPPRSTPTLGEKEPIKIINELHDEIGLGICMSLLTNELATALFKQHPSENQDQASGLQILLMIEAYETLRQHVRKEVQDADIAGEEVDSHVRNIEGILDRWLESLYSIYGSSTDRMSCEVMKEEDEEWPLRRSEDSSDSGRTYVSC</sequence>
<comment type="caution">
    <text evidence="2">The sequence shown here is derived from an EMBL/GenBank/DDBJ whole genome shotgun (WGS) entry which is preliminary data.</text>
</comment>
<feature type="compositionally biased region" description="Basic and acidic residues" evidence="1">
    <location>
        <begin position="34"/>
        <end position="46"/>
    </location>
</feature>
<evidence type="ECO:0000313" key="2">
    <source>
        <dbReference type="EMBL" id="CAG8981764.1"/>
    </source>
</evidence>
<protein>
    <recommendedName>
        <fullName evidence="4">Mating-type switching protein swi10</fullName>
    </recommendedName>
</protein>
<feature type="region of interest" description="Disordered" evidence="1">
    <location>
        <begin position="22"/>
        <end position="47"/>
    </location>
</feature>
<keyword evidence="3" id="KW-1185">Reference proteome</keyword>
<dbReference type="EMBL" id="CAJVRM010000518">
    <property type="protein sequence ID" value="CAG8981764.1"/>
    <property type="molecule type" value="Genomic_DNA"/>
</dbReference>
<dbReference type="OrthoDB" id="5232891at2759"/>
<accession>A0A9N9QB55</accession>
<feature type="region of interest" description="Disordered" evidence="1">
    <location>
        <begin position="375"/>
        <end position="397"/>
    </location>
</feature>
<proteinExistence type="predicted"/>
<name>A0A9N9QB55_9HELO</name>
<reference evidence="2" key="1">
    <citation type="submission" date="2021-07" db="EMBL/GenBank/DDBJ databases">
        <authorList>
            <person name="Durling M."/>
        </authorList>
    </citation>
    <scope>NUCLEOTIDE SEQUENCE</scope>
</reference>
<feature type="compositionally biased region" description="Low complexity" evidence="1">
    <location>
        <begin position="90"/>
        <end position="128"/>
    </location>
</feature>
<feature type="region of interest" description="Disordered" evidence="1">
    <location>
        <begin position="80"/>
        <end position="129"/>
    </location>
</feature>
<dbReference type="Proteomes" id="UP000701801">
    <property type="component" value="Unassembled WGS sequence"/>
</dbReference>
<evidence type="ECO:0008006" key="4">
    <source>
        <dbReference type="Google" id="ProtNLM"/>
    </source>
</evidence>
<dbReference type="AlphaFoldDB" id="A0A9N9QB55"/>
<organism evidence="2 3">
    <name type="scientific">Hymenoscyphus albidus</name>
    <dbReference type="NCBI Taxonomy" id="595503"/>
    <lineage>
        <taxon>Eukaryota</taxon>
        <taxon>Fungi</taxon>
        <taxon>Dikarya</taxon>
        <taxon>Ascomycota</taxon>
        <taxon>Pezizomycotina</taxon>
        <taxon>Leotiomycetes</taxon>
        <taxon>Helotiales</taxon>
        <taxon>Helotiaceae</taxon>
        <taxon>Hymenoscyphus</taxon>
    </lineage>
</organism>
<evidence type="ECO:0000313" key="3">
    <source>
        <dbReference type="Proteomes" id="UP000701801"/>
    </source>
</evidence>
<evidence type="ECO:0000256" key="1">
    <source>
        <dbReference type="SAM" id="MobiDB-lite"/>
    </source>
</evidence>